<reference evidence="10 11" key="1">
    <citation type="journal article" date="2023" name="Int. J. Syst. Evol. Microbiol.">
        <title>Streptococcus sciuri sp. nov., Staphylococcus marylandisciuri sp. nov. and Staphylococcus americanisciuri sp. nov., isolated from faeces of eastern grey squirrel (Sciurus carolinensis).</title>
        <authorList>
            <person name="Volokhov D.V."/>
            <person name="Zagorodnyaya T.A."/>
            <person name="Furtak V.A."/>
            <person name="Nattanmai G."/>
            <person name="Randall L."/>
            <person name="Jose S."/>
            <person name="Gao Y."/>
            <person name="Eisenberg T."/>
            <person name="Delmonte P."/>
            <person name="Blom J."/>
            <person name="Mitchell K.K."/>
        </authorList>
    </citation>
    <scope>NUCLEOTIDE SEQUENCE [LARGE SCALE GENOMIC DNA]</scope>
    <source>
        <strain evidence="10 11">SQ8-PEA</strain>
    </source>
</reference>
<dbReference type="InterPro" id="IPR017871">
    <property type="entry name" value="ABC_transporter-like_CS"/>
</dbReference>
<gene>
    <name evidence="10" type="ORF">N9R04_00165</name>
</gene>
<evidence type="ECO:0000256" key="6">
    <source>
        <dbReference type="ARBA" id="ARBA00022840"/>
    </source>
</evidence>
<accession>A0ABT2QMC9</accession>
<dbReference type="PANTHER" id="PTHR43553:SF24">
    <property type="entry name" value="ENERGY-COUPLING FACTOR TRANSPORTER ATP-BINDING PROTEIN ECFA1"/>
    <property type="match status" value="1"/>
</dbReference>
<protein>
    <submittedName>
        <fullName evidence="10">Energy-coupling factor transporter ATPase</fullName>
    </submittedName>
</protein>
<comment type="caution">
    <text evidence="10">The sequence shown here is derived from an EMBL/GenBank/DDBJ whole genome shotgun (WGS) entry which is preliminary data.</text>
</comment>
<name>A0ABT2QMC9_9STAP</name>
<keyword evidence="4" id="KW-1003">Cell membrane</keyword>
<proteinExistence type="inferred from homology"/>
<dbReference type="NCBIfam" id="TIGR04520">
    <property type="entry name" value="ECF_ATPase_1"/>
    <property type="match status" value="1"/>
</dbReference>
<dbReference type="InterPro" id="IPR003593">
    <property type="entry name" value="AAA+_ATPase"/>
</dbReference>
<keyword evidence="8" id="KW-0472">Membrane</keyword>
<dbReference type="InterPro" id="IPR050095">
    <property type="entry name" value="ECF_ABC_transporter_ATP-bd"/>
</dbReference>
<dbReference type="InterPro" id="IPR015856">
    <property type="entry name" value="ABC_transpr_CbiO/EcfA_su"/>
</dbReference>
<evidence type="ECO:0000256" key="4">
    <source>
        <dbReference type="ARBA" id="ARBA00022475"/>
    </source>
</evidence>
<dbReference type="EMBL" id="JAOPKZ010000001">
    <property type="protein sequence ID" value="MCU5745132.1"/>
    <property type="molecule type" value="Genomic_DNA"/>
</dbReference>
<comment type="subcellular location">
    <subcellularLocation>
        <location evidence="1">Cell membrane</location>
        <topology evidence="1">Peripheral membrane protein</topology>
    </subcellularLocation>
</comment>
<keyword evidence="11" id="KW-1185">Reference proteome</keyword>
<evidence type="ECO:0000256" key="2">
    <source>
        <dbReference type="ARBA" id="ARBA00005417"/>
    </source>
</evidence>
<dbReference type="CDD" id="cd03225">
    <property type="entry name" value="ABC_cobalt_CbiO_domain1"/>
    <property type="match status" value="1"/>
</dbReference>
<dbReference type="PANTHER" id="PTHR43553">
    <property type="entry name" value="HEAVY METAL TRANSPORTER"/>
    <property type="match status" value="1"/>
</dbReference>
<evidence type="ECO:0000256" key="3">
    <source>
        <dbReference type="ARBA" id="ARBA00022448"/>
    </source>
</evidence>
<comment type="similarity">
    <text evidence="2">Belongs to the ABC transporter superfamily.</text>
</comment>
<dbReference type="PROSITE" id="PS50893">
    <property type="entry name" value="ABC_TRANSPORTER_2"/>
    <property type="match status" value="1"/>
</dbReference>
<dbReference type="InterPro" id="IPR030947">
    <property type="entry name" value="EcfA_1"/>
</dbReference>
<keyword evidence="3" id="KW-0813">Transport</keyword>
<dbReference type="PROSITE" id="PS00211">
    <property type="entry name" value="ABC_TRANSPORTER_1"/>
    <property type="match status" value="1"/>
</dbReference>
<dbReference type="Pfam" id="PF00005">
    <property type="entry name" value="ABC_tran"/>
    <property type="match status" value="1"/>
</dbReference>
<evidence type="ECO:0000256" key="8">
    <source>
        <dbReference type="ARBA" id="ARBA00023136"/>
    </source>
</evidence>
<organism evidence="10 11">
    <name type="scientific">Staphylococcus marylandisciuri</name>
    <dbReference type="NCBI Taxonomy" id="2981529"/>
    <lineage>
        <taxon>Bacteria</taxon>
        <taxon>Bacillati</taxon>
        <taxon>Bacillota</taxon>
        <taxon>Bacilli</taxon>
        <taxon>Bacillales</taxon>
        <taxon>Staphylococcaceae</taxon>
        <taxon>Staphylococcus</taxon>
    </lineage>
</organism>
<dbReference type="SUPFAM" id="SSF52540">
    <property type="entry name" value="P-loop containing nucleoside triphosphate hydrolases"/>
    <property type="match status" value="1"/>
</dbReference>
<dbReference type="InterPro" id="IPR003439">
    <property type="entry name" value="ABC_transporter-like_ATP-bd"/>
</dbReference>
<evidence type="ECO:0000313" key="11">
    <source>
        <dbReference type="Proteomes" id="UP001209553"/>
    </source>
</evidence>
<evidence type="ECO:0000256" key="7">
    <source>
        <dbReference type="ARBA" id="ARBA00022967"/>
    </source>
</evidence>
<keyword evidence="5" id="KW-0547">Nucleotide-binding</keyword>
<dbReference type="Gene3D" id="3.40.50.300">
    <property type="entry name" value="P-loop containing nucleotide triphosphate hydrolases"/>
    <property type="match status" value="1"/>
</dbReference>
<sequence length="269" mass="30362">MTSDNHIIALENVSYRYKEEGPLVLDNVSFSIPKGKWTSIVGHNGSGKSTLTKLLVGIETQSEGTIYFNDTQINTRNLNLLRKNIGIVFQNPENQFVGSTVEYDVAFGLENYAVEYQTMQHIVPEVLRDVGMLEYRNAEPASLSGGQKQRVAIAGVLAINTEVIILDEAISMLDPEGRKEVLELIRKIQRERQITVISITHDLNEVVDADHLIVVDRGKVYEEGRPEDVLTYGKPLDSIGLEYPFAMRMYNMVGHDLKYLTYEELVDQL</sequence>
<dbReference type="InterPro" id="IPR027417">
    <property type="entry name" value="P-loop_NTPase"/>
</dbReference>
<evidence type="ECO:0000256" key="1">
    <source>
        <dbReference type="ARBA" id="ARBA00004202"/>
    </source>
</evidence>
<dbReference type="NCBIfam" id="NF010167">
    <property type="entry name" value="PRK13648.1"/>
    <property type="match status" value="1"/>
</dbReference>
<dbReference type="SMART" id="SM00382">
    <property type="entry name" value="AAA"/>
    <property type="match status" value="1"/>
</dbReference>
<keyword evidence="7" id="KW-1278">Translocase</keyword>
<evidence type="ECO:0000313" key="10">
    <source>
        <dbReference type="EMBL" id="MCU5745132.1"/>
    </source>
</evidence>
<feature type="domain" description="ABC transporter" evidence="9">
    <location>
        <begin position="8"/>
        <end position="242"/>
    </location>
</feature>
<evidence type="ECO:0000256" key="5">
    <source>
        <dbReference type="ARBA" id="ARBA00022741"/>
    </source>
</evidence>
<dbReference type="Proteomes" id="UP001209553">
    <property type="component" value="Unassembled WGS sequence"/>
</dbReference>
<dbReference type="RefSeq" id="WP_262853453.1">
    <property type="nucleotide sequence ID" value="NZ_JAOPKZ010000001.1"/>
</dbReference>
<keyword evidence="6" id="KW-0067">ATP-binding</keyword>
<evidence type="ECO:0000259" key="9">
    <source>
        <dbReference type="PROSITE" id="PS50893"/>
    </source>
</evidence>